<reference evidence="2 3" key="1">
    <citation type="submission" date="2020-11" db="EMBL/GenBank/DDBJ databases">
        <title>Corynebacterium sp. ZJ-599.</title>
        <authorList>
            <person name="Zhou J."/>
        </authorList>
    </citation>
    <scope>NUCLEOTIDE SEQUENCE [LARGE SCALE GENOMIC DNA]</scope>
    <source>
        <strain evidence="2 3">ZJ-599</strain>
    </source>
</reference>
<dbReference type="RefSeq" id="WP_165009676.1">
    <property type="nucleotide sequence ID" value="NZ_CP064954.1"/>
</dbReference>
<dbReference type="CDD" id="cd00586">
    <property type="entry name" value="4HBT"/>
    <property type="match status" value="1"/>
</dbReference>
<evidence type="ECO:0000256" key="1">
    <source>
        <dbReference type="SAM" id="MobiDB-lite"/>
    </source>
</evidence>
<gene>
    <name evidence="2" type="ORF">G7Y31_09705</name>
</gene>
<proteinExistence type="predicted"/>
<keyword evidence="3" id="KW-1185">Reference proteome</keyword>
<organism evidence="2 3">
    <name type="scientific">Corynebacterium lizhenjunii</name>
    <dbReference type="NCBI Taxonomy" id="2709394"/>
    <lineage>
        <taxon>Bacteria</taxon>
        <taxon>Bacillati</taxon>
        <taxon>Actinomycetota</taxon>
        <taxon>Actinomycetes</taxon>
        <taxon>Mycobacteriales</taxon>
        <taxon>Corynebacteriaceae</taxon>
        <taxon>Corynebacterium</taxon>
    </lineage>
</organism>
<dbReference type="KEGG" id="cliz:G7Y31_09705"/>
<sequence length="142" mass="15919">MSEHHKHRVAVRWSDFDRYGHMMNANYVEIAQEARLSFAQAHIFPSIPTFAAFVRHLELDYKNPIAPQGLAAVEVETWVTRVGNSSFTTRQNIRVPDGPVACEVECVQVAVDMNSGLPRPLTQEERDIISSTPSEILANSAE</sequence>
<dbReference type="AlphaFoldDB" id="A0A7T0KDX1"/>
<dbReference type="Gene3D" id="3.10.129.10">
    <property type="entry name" value="Hotdog Thioesterase"/>
    <property type="match status" value="1"/>
</dbReference>
<evidence type="ECO:0000313" key="2">
    <source>
        <dbReference type="EMBL" id="QPK78802.1"/>
    </source>
</evidence>
<dbReference type="Pfam" id="PF13279">
    <property type="entry name" value="4HBT_2"/>
    <property type="match status" value="1"/>
</dbReference>
<dbReference type="GO" id="GO:0047617">
    <property type="term" value="F:fatty acyl-CoA hydrolase activity"/>
    <property type="evidence" value="ECO:0007669"/>
    <property type="project" value="TreeGrafter"/>
</dbReference>
<dbReference type="PANTHER" id="PTHR31793:SF24">
    <property type="entry name" value="LONG-CHAIN ACYL-COA THIOESTERASE FADM"/>
    <property type="match status" value="1"/>
</dbReference>
<protein>
    <submittedName>
        <fullName evidence="2">Acyl-CoA thioesterase</fullName>
    </submittedName>
</protein>
<name>A0A7T0KDX1_9CORY</name>
<dbReference type="InterPro" id="IPR050563">
    <property type="entry name" value="4-hydroxybenzoyl-CoA_TE"/>
</dbReference>
<dbReference type="InterPro" id="IPR029069">
    <property type="entry name" value="HotDog_dom_sf"/>
</dbReference>
<dbReference type="EMBL" id="CP064954">
    <property type="protein sequence ID" value="QPK78802.1"/>
    <property type="molecule type" value="Genomic_DNA"/>
</dbReference>
<evidence type="ECO:0000313" key="3">
    <source>
        <dbReference type="Proteomes" id="UP000594681"/>
    </source>
</evidence>
<dbReference type="Proteomes" id="UP000594681">
    <property type="component" value="Chromosome"/>
</dbReference>
<dbReference type="PANTHER" id="PTHR31793">
    <property type="entry name" value="4-HYDROXYBENZOYL-COA THIOESTERASE FAMILY MEMBER"/>
    <property type="match status" value="1"/>
</dbReference>
<dbReference type="SUPFAM" id="SSF54637">
    <property type="entry name" value="Thioesterase/thiol ester dehydrase-isomerase"/>
    <property type="match status" value="1"/>
</dbReference>
<accession>A0A7T0KDX1</accession>
<feature type="region of interest" description="Disordered" evidence="1">
    <location>
        <begin position="121"/>
        <end position="142"/>
    </location>
</feature>